<dbReference type="EMBL" id="PVNK01000169">
    <property type="protein sequence ID" value="PRP95487.1"/>
    <property type="molecule type" value="Genomic_DNA"/>
</dbReference>
<keyword evidence="3" id="KW-1185">Reference proteome</keyword>
<evidence type="ECO:0000313" key="3">
    <source>
        <dbReference type="Proteomes" id="UP000237968"/>
    </source>
</evidence>
<proteinExistence type="predicted"/>
<keyword evidence="1" id="KW-1133">Transmembrane helix</keyword>
<keyword evidence="1" id="KW-0472">Membrane</keyword>
<reference evidence="2 3" key="1">
    <citation type="submission" date="2018-03" db="EMBL/GenBank/DDBJ databases">
        <title>Draft Genome Sequences of the Obligatory Marine Myxobacteria Enhygromyxa salina SWB005.</title>
        <authorList>
            <person name="Poehlein A."/>
            <person name="Moghaddam J.A."/>
            <person name="Harms H."/>
            <person name="Alanjari M."/>
            <person name="Koenig G.M."/>
            <person name="Daniel R."/>
            <person name="Schaeberle T.F."/>
        </authorList>
    </citation>
    <scope>NUCLEOTIDE SEQUENCE [LARGE SCALE GENOMIC DNA]</scope>
    <source>
        <strain evidence="2 3">SWB005</strain>
    </source>
</reference>
<evidence type="ECO:0000313" key="2">
    <source>
        <dbReference type="EMBL" id="PRP95487.1"/>
    </source>
</evidence>
<gene>
    <name evidence="2" type="ORF">ENSA5_38380</name>
</gene>
<feature type="transmembrane region" description="Helical" evidence="1">
    <location>
        <begin position="6"/>
        <end position="25"/>
    </location>
</feature>
<accession>A0A2S9XRJ8</accession>
<name>A0A2S9XRJ8_9BACT</name>
<protein>
    <submittedName>
        <fullName evidence="2">Uncharacterized protein</fullName>
    </submittedName>
</protein>
<dbReference type="Proteomes" id="UP000237968">
    <property type="component" value="Unassembled WGS sequence"/>
</dbReference>
<sequence length="30" mass="3206">MILAYIGNITAALVSIGLLVGTLRFTRRAT</sequence>
<organism evidence="2 3">
    <name type="scientific">Enhygromyxa salina</name>
    <dbReference type="NCBI Taxonomy" id="215803"/>
    <lineage>
        <taxon>Bacteria</taxon>
        <taxon>Pseudomonadati</taxon>
        <taxon>Myxococcota</taxon>
        <taxon>Polyangia</taxon>
        <taxon>Nannocystales</taxon>
        <taxon>Nannocystaceae</taxon>
        <taxon>Enhygromyxa</taxon>
    </lineage>
</organism>
<evidence type="ECO:0000256" key="1">
    <source>
        <dbReference type="SAM" id="Phobius"/>
    </source>
</evidence>
<dbReference type="AlphaFoldDB" id="A0A2S9XRJ8"/>
<comment type="caution">
    <text evidence="2">The sequence shown here is derived from an EMBL/GenBank/DDBJ whole genome shotgun (WGS) entry which is preliminary data.</text>
</comment>
<keyword evidence="1" id="KW-0812">Transmembrane</keyword>